<evidence type="ECO:0000313" key="2">
    <source>
        <dbReference type="Proteomes" id="UP000196531"/>
    </source>
</evidence>
<dbReference type="InterPro" id="IPR023614">
    <property type="entry name" value="Porin_dom_sf"/>
</dbReference>
<evidence type="ECO:0000313" key="1">
    <source>
        <dbReference type="EMBL" id="OUR97410.1"/>
    </source>
</evidence>
<dbReference type="Proteomes" id="UP000196531">
    <property type="component" value="Unassembled WGS sequence"/>
</dbReference>
<protein>
    <submittedName>
        <fullName evidence="1">Uncharacterized protein</fullName>
    </submittedName>
</protein>
<name>A0A1Y5FEU0_9BACT</name>
<organism evidence="1 2">
    <name type="scientific">Halobacteriovorax marinus</name>
    <dbReference type="NCBI Taxonomy" id="97084"/>
    <lineage>
        <taxon>Bacteria</taxon>
        <taxon>Pseudomonadati</taxon>
        <taxon>Bdellovibrionota</taxon>
        <taxon>Bacteriovoracia</taxon>
        <taxon>Bacteriovoracales</taxon>
        <taxon>Halobacteriovoraceae</taxon>
        <taxon>Halobacteriovorax</taxon>
    </lineage>
</organism>
<comment type="caution">
    <text evidence="1">The sequence shown here is derived from an EMBL/GenBank/DDBJ whole genome shotgun (WGS) entry which is preliminary data.</text>
</comment>
<dbReference type="Gene3D" id="2.40.160.10">
    <property type="entry name" value="Porin"/>
    <property type="match status" value="1"/>
</dbReference>
<gene>
    <name evidence="1" type="ORF">A9Q84_13880</name>
</gene>
<proteinExistence type="predicted"/>
<dbReference type="AlphaFoldDB" id="A0A1Y5FEU0"/>
<reference evidence="2" key="1">
    <citation type="journal article" date="2017" name="Proc. Natl. Acad. Sci. U.S.A.">
        <title>Simulation of Deepwater Horizon oil plume reveals substrate specialization within a complex community of hydrocarbon-degraders.</title>
        <authorList>
            <person name="Hu P."/>
            <person name="Dubinsky E.A."/>
            <person name="Probst A.J."/>
            <person name="Wang J."/>
            <person name="Sieber C.M.K."/>
            <person name="Tom L.M."/>
            <person name="Gardinali P."/>
            <person name="Banfield J.F."/>
            <person name="Atlas R.M."/>
            <person name="Andersen G.L."/>
        </authorList>
    </citation>
    <scope>NUCLEOTIDE SEQUENCE [LARGE SCALE GENOMIC DNA]</scope>
</reference>
<accession>A0A1Y5FEU0</accession>
<dbReference type="EMBL" id="MAAO01000006">
    <property type="protein sequence ID" value="OUR97410.1"/>
    <property type="molecule type" value="Genomic_DNA"/>
</dbReference>
<sequence>MSLLLTSTSYAKQTKSRGNSFNPDIGINILFLNQESSRDKAEDGMKFQEAELQFSSDVDTYFSAKALFAIAEEGGEFGIEPEEAYVETISLPHVIVKIGKSKMPIGKHNELHAHAFPFINAPLINETILGDEGLNEIGVGVSGLIPLPWFSELTFNYTQGDHADLFNGGSKDNKAIITRFKNLWDLSSSTTLELGFSGAKGKNSDQQDTSLYGADLTLKWRPSKSSSNRSFEWTAEFLEKDRKGAADGKLSGIVTHFKYQLAKRWYGQYRHDYLGLNDSKSIASSKRHTGLIAFLPSEFSSVRLQYETIDDGQVKDEKRLSLQLNISIGAHPAHTY</sequence>